<dbReference type="GO" id="GO:0051897">
    <property type="term" value="P:positive regulation of phosphatidylinositol 3-kinase/protein kinase B signal transduction"/>
    <property type="evidence" value="ECO:0007669"/>
    <property type="project" value="TreeGrafter"/>
</dbReference>
<evidence type="ECO:0000256" key="5">
    <source>
        <dbReference type="ARBA" id="ARBA00022989"/>
    </source>
</evidence>
<dbReference type="GO" id="GO:0005524">
    <property type="term" value="F:ATP binding"/>
    <property type="evidence" value="ECO:0007669"/>
    <property type="project" value="UniProtKB-UniRule"/>
</dbReference>
<evidence type="ECO:0000313" key="14">
    <source>
        <dbReference type="EMBL" id="EYC02396.1"/>
    </source>
</evidence>
<feature type="domain" description="Protein kinase" evidence="13">
    <location>
        <begin position="454"/>
        <end position="736"/>
    </location>
</feature>
<evidence type="ECO:0000256" key="12">
    <source>
        <dbReference type="SAM" id="SignalP"/>
    </source>
</evidence>
<keyword evidence="8" id="KW-0325">Glycoprotein</keyword>
<evidence type="ECO:0000313" key="15">
    <source>
        <dbReference type="Proteomes" id="UP000024635"/>
    </source>
</evidence>
<gene>
    <name evidence="14" type="primary">Acey_s0100.g3272</name>
    <name evidence="14" type="synonym">Acey-trk-1</name>
    <name evidence="14" type="ORF">Y032_0100g3272</name>
</gene>
<keyword evidence="2 11" id="KW-0812">Transmembrane</keyword>
<evidence type="ECO:0000256" key="1">
    <source>
        <dbReference type="ARBA" id="ARBA00004162"/>
    </source>
</evidence>
<dbReference type="PANTHER" id="PTHR24416:SF349">
    <property type="entry name" value="TYROSINE-PROTEIN KINASE RYK"/>
    <property type="match status" value="1"/>
</dbReference>
<keyword evidence="10" id="KW-0067">ATP-binding</keyword>
<name>A0A016TI53_9BILA</name>
<sequence length="741" mass="83441">MLLVLLLSVSIAEPCDIQVNSSLIVCTDLTAFQFFNDSTSSLHTLHLEQCTQSLDVVTSTAIEIVVIQCNSSLPSFAFENFSRLTDIILSDCGMTSLQWQSLYINDQTPRADLSACPLDCACSNEWITSTRTDSAFSVIPILPTGYRCSFSHCIWGTLVAPPYIECVPGDTVTLDVNISASTVDVFSSRKYFSWHMSMSEHNFVERITSSRMQLVIGSVTEKQLGTIAAICWHCEHPLMATIELRVHAPVRARLEERDDSLLIVVSGWPISPINLTIETEYGSETRNLSGENAVTFFDGLVVRPDKGQSLFYRRVFSVFALACSTCPVDHPAGNYSFEICSTLSCFRLHNYIEHVGNLSYVATQSSIPWPMALPLALLFVLAPLLFMFVFRLSIVQNCRAKMILMRKRAMQDRVESRRTSRVTEETLLRLEERSSLSSSDYSGQLIPFIDLGTIQIHERIGKGAFGEVYCGSWEKTGERSVAIKTIEADEDVEKEAVVLSRLEHPNIVRLYGMTRDGPRLLLVFERMSLGDLRSYLRARAPTSSSYSQFPPALTEDELRLIVRQIVSGLCYLSTQQIVHRDLAARNCLVNGESDLRCCLPSQRPAITVKISDFGMSRRLYGQADYYRMQNHCLLPVRWLPPEAINDHRFSTSSDVWALGVTMWEVFSYGEVPFAELNNFEMVSYAMAGMRPPRPKSCPVPIYELMQRCWAADPEERIRPEEVLLDSCLTPNLTEFISAFPT</sequence>
<dbReference type="OrthoDB" id="3256376at2759"/>
<dbReference type="PROSITE" id="PS50011">
    <property type="entry name" value="PROTEIN_KINASE_DOM"/>
    <property type="match status" value="1"/>
</dbReference>
<keyword evidence="3 12" id="KW-0732">Signal</keyword>
<keyword evidence="4" id="KW-0130">Cell adhesion</keyword>
<dbReference type="InterPro" id="IPR032675">
    <property type="entry name" value="LRR_dom_sf"/>
</dbReference>
<dbReference type="GO" id="GO:0004714">
    <property type="term" value="F:transmembrane receptor protein tyrosine kinase activity"/>
    <property type="evidence" value="ECO:0007669"/>
    <property type="project" value="UniProtKB-EC"/>
</dbReference>
<feature type="transmembrane region" description="Helical" evidence="11">
    <location>
        <begin position="371"/>
        <end position="394"/>
    </location>
</feature>
<comment type="caution">
    <text evidence="14">The sequence shown here is derived from an EMBL/GenBank/DDBJ whole genome shotgun (WGS) entry which is preliminary data.</text>
</comment>
<dbReference type="PROSITE" id="PS00107">
    <property type="entry name" value="PROTEIN_KINASE_ATP"/>
    <property type="match status" value="1"/>
</dbReference>
<dbReference type="GO" id="GO:0005886">
    <property type="term" value="C:plasma membrane"/>
    <property type="evidence" value="ECO:0007669"/>
    <property type="project" value="UniProtKB-SubCell"/>
</dbReference>
<keyword evidence="7" id="KW-0675">Receptor</keyword>
<keyword evidence="5 11" id="KW-1133">Transmembrane helix</keyword>
<dbReference type="InterPro" id="IPR050122">
    <property type="entry name" value="RTK"/>
</dbReference>
<dbReference type="EMBL" id="JARK01001436">
    <property type="protein sequence ID" value="EYC02396.1"/>
    <property type="molecule type" value="Genomic_DNA"/>
</dbReference>
<dbReference type="SUPFAM" id="SSF52058">
    <property type="entry name" value="L domain-like"/>
    <property type="match status" value="1"/>
</dbReference>
<reference evidence="15" key="1">
    <citation type="journal article" date="2015" name="Nat. Genet.">
        <title>The genome and transcriptome of the zoonotic hookworm Ancylostoma ceylanicum identify infection-specific gene families.</title>
        <authorList>
            <person name="Schwarz E.M."/>
            <person name="Hu Y."/>
            <person name="Antoshechkin I."/>
            <person name="Miller M.M."/>
            <person name="Sternberg P.W."/>
            <person name="Aroian R.V."/>
        </authorList>
    </citation>
    <scope>NUCLEOTIDE SEQUENCE</scope>
    <source>
        <strain evidence="15">HY135</strain>
    </source>
</reference>
<evidence type="ECO:0000259" key="13">
    <source>
        <dbReference type="PROSITE" id="PS50011"/>
    </source>
</evidence>
<dbReference type="InterPro" id="IPR008266">
    <property type="entry name" value="Tyr_kinase_AS"/>
</dbReference>
<feature type="binding site" evidence="10">
    <location>
        <position position="484"/>
    </location>
    <ligand>
        <name>ATP</name>
        <dbReference type="ChEBI" id="CHEBI:30616"/>
    </ligand>
</feature>
<dbReference type="InterPro" id="IPR020635">
    <property type="entry name" value="Tyr_kinase_cat_dom"/>
</dbReference>
<evidence type="ECO:0000256" key="4">
    <source>
        <dbReference type="ARBA" id="ARBA00022889"/>
    </source>
</evidence>
<evidence type="ECO:0000256" key="7">
    <source>
        <dbReference type="ARBA" id="ARBA00023170"/>
    </source>
</evidence>
<dbReference type="InterPro" id="IPR017441">
    <property type="entry name" value="Protein_kinase_ATP_BS"/>
</dbReference>
<accession>A0A016TI53</accession>
<proteinExistence type="predicted"/>
<keyword evidence="10" id="KW-0547">Nucleotide-binding</keyword>
<evidence type="ECO:0000256" key="9">
    <source>
        <dbReference type="ARBA" id="ARBA00051243"/>
    </source>
</evidence>
<dbReference type="Proteomes" id="UP000024635">
    <property type="component" value="Unassembled WGS sequence"/>
</dbReference>
<dbReference type="PRINTS" id="PR00109">
    <property type="entry name" value="TYRKINASE"/>
</dbReference>
<feature type="signal peptide" evidence="12">
    <location>
        <begin position="1"/>
        <end position="17"/>
    </location>
</feature>
<dbReference type="Gene3D" id="3.80.10.10">
    <property type="entry name" value="Ribonuclease Inhibitor"/>
    <property type="match status" value="1"/>
</dbReference>
<dbReference type="Pfam" id="PF07714">
    <property type="entry name" value="PK_Tyr_Ser-Thr"/>
    <property type="match status" value="1"/>
</dbReference>
<evidence type="ECO:0000256" key="6">
    <source>
        <dbReference type="ARBA" id="ARBA00023136"/>
    </source>
</evidence>
<dbReference type="STRING" id="53326.A0A016TI53"/>
<dbReference type="GO" id="GO:0010976">
    <property type="term" value="P:positive regulation of neuron projection development"/>
    <property type="evidence" value="ECO:0007669"/>
    <property type="project" value="TreeGrafter"/>
</dbReference>
<feature type="chain" id="PRO_5001491069" description="Protein kinase domain-containing protein" evidence="12">
    <location>
        <begin position="18"/>
        <end position="741"/>
    </location>
</feature>
<dbReference type="InterPro" id="IPR000719">
    <property type="entry name" value="Prot_kinase_dom"/>
</dbReference>
<dbReference type="GO" id="GO:0043235">
    <property type="term" value="C:receptor complex"/>
    <property type="evidence" value="ECO:0007669"/>
    <property type="project" value="TreeGrafter"/>
</dbReference>
<dbReference type="PROSITE" id="PS00109">
    <property type="entry name" value="PROTEIN_KINASE_TYR"/>
    <property type="match status" value="1"/>
</dbReference>
<dbReference type="AlphaFoldDB" id="A0A016TI53"/>
<dbReference type="PANTHER" id="PTHR24416">
    <property type="entry name" value="TYROSINE-PROTEIN KINASE RECEPTOR"/>
    <property type="match status" value="1"/>
</dbReference>
<dbReference type="SMART" id="SM00219">
    <property type="entry name" value="TyrKc"/>
    <property type="match status" value="1"/>
</dbReference>
<comment type="catalytic activity">
    <reaction evidence="9">
        <text>L-tyrosyl-[protein] + ATP = O-phospho-L-tyrosyl-[protein] + ADP + H(+)</text>
        <dbReference type="Rhea" id="RHEA:10596"/>
        <dbReference type="Rhea" id="RHEA-COMP:10136"/>
        <dbReference type="Rhea" id="RHEA-COMP:20101"/>
        <dbReference type="ChEBI" id="CHEBI:15378"/>
        <dbReference type="ChEBI" id="CHEBI:30616"/>
        <dbReference type="ChEBI" id="CHEBI:46858"/>
        <dbReference type="ChEBI" id="CHEBI:61978"/>
        <dbReference type="ChEBI" id="CHEBI:456216"/>
        <dbReference type="EC" id="2.7.10.1"/>
    </reaction>
</comment>
<dbReference type="GO" id="GO:0007169">
    <property type="term" value="P:cell surface receptor protein tyrosine kinase signaling pathway"/>
    <property type="evidence" value="ECO:0007669"/>
    <property type="project" value="TreeGrafter"/>
</dbReference>
<dbReference type="InterPro" id="IPR011009">
    <property type="entry name" value="Kinase-like_dom_sf"/>
</dbReference>
<evidence type="ECO:0000256" key="11">
    <source>
        <dbReference type="SAM" id="Phobius"/>
    </source>
</evidence>
<keyword evidence="15" id="KW-1185">Reference proteome</keyword>
<dbReference type="Gene3D" id="1.10.510.10">
    <property type="entry name" value="Transferase(Phosphotransferase) domain 1"/>
    <property type="match status" value="1"/>
</dbReference>
<evidence type="ECO:0000256" key="2">
    <source>
        <dbReference type="ARBA" id="ARBA00022692"/>
    </source>
</evidence>
<dbReference type="InterPro" id="IPR001245">
    <property type="entry name" value="Ser-Thr/Tyr_kinase_cat_dom"/>
</dbReference>
<keyword evidence="6 11" id="KW-0472">Membrane</keyword>
<evidence type="ECO:0000256" key="10">
    <source>
        <dbReference type="PROSITE-ProRule" id="PRU10141"/>
    </source>
</evidence>
<evidence type="ECO:0000256" key="8">
    <source>
        <dbReference type="ARBA" id="ARBA00023180"/>
    </source>
</evidence>
<evidence type="ECO:0000256" key="3">
    <source>
        <dbReference type="ARBA" id="ARBA00022729"/>
    </source>
</evidence>
<dbReference type="GO" id="GO:0007155">
    <property type="term" value="P:cell adhesion"/>
    <property type="evidence" value="ECO:0007669"/>
    <property type="project" value="UniProtKB-KW"/>
</dbReference>
<dbReference type="SUPFAM" id="SSF56112">
    <property type="entry name" value="Protein kinase-like (PK-like)"/>
    <property type="match status" value="1"/>
</dbReference>
<protein>
    <recommendedName>
        <fullName evidence="13">Protein kinase domain-containing protein</fullName>
    </recommendedName>
</protein>
<organism evidence="14 15">
    <name type="scientific">Ancylostoma ceylanicum</name>
    <dbReference type="NCBI Taxonomy" id="53326"/>
    <lineage>
        <taxon>Eukaryota</taxon>
        <taxon>Metazoa</taxon>
        <taxon>Ecdysozoa</taxon>
        <taxon>Nematoda</taxon>
        <taxon>Chromadorea</taxon>
        <taxon>Rhabditida</taxon>
        <taxon>Rhabditina</taxon>
        <taxon>Rhabditomorpha</taxon>
        <taxon>Strongyloidea</taxon>
        <taxon>Ancylostomatidae</taxon>
        <taxon>Ancylostomatinae</taxon>
        <taxon>Ancylostoma</taxon>
    </lineage>
</organism>
<dbReference type="CDD" id="cd00192">
    <property type="entry name" value="PTKc"/>
    <property type="match status" value="1"/>
</dbReference>
<comment type="subcellular location">
    <subcellularLocation>
        <location evidence="1">Cell membrane</location>
        <topology evidence="1">Single-pass membrane protein</topology>
    </subcellularLocation>
</comment>